<accession>A0A563F390</accession>
<evidence type="ECO:0000259" key="1">
    <source>
        <dbReference type="Pfam" id="PF02426"/>
    </source>
</evidence>
<gene>
    <name evidence="2" type="ORF">FKR81_01325</name>
</gene>
<reference evidence="2 3" key="1">
    <citation type="submission" date="2019-07" db="EMBL/GenBank/DDBJ databases">
        <title>Lentzea xizangensis sp. nov., isolated from Qinghai-Tibetan Plateau Soils.</title>
        <authorList>
            <person name="Huang J."/>
        </authorList>
    </citation>
    <scope>NUCLEOTIDE SEQUENCE [LARGE SCALE GENOMIC DNA]</scope>
    <source>
        <strain evidence="2 3">FXJ1.1311</strain>
    </source>
</reference>
<dbReference type="AlphaFoldDB" id="A0A563F390"/>
<dbReference type="EMBL" id="VOBR01000001">
    <property type="protein sequence ID" value="TWP54228.1"/>
    <property type="molecule type" value="Genomic_DNA"/>
</dbReference>
<name>A0A563F390_9PSEU</name>
<dbReference type="InterPro" id="IPR026029">
    <property type="entry name" value="MLI_dom"/>
</dbReference>
<organism evidence="2 3">
    <name type="scientific">Lentzea tibetensis</name>
    <dbReference type="NCBI Taxonomy" id="2591470"/>
    <lineage>
        <taxon>Bacteria</taxon>
        <taxon>Bacillati</taxon>
        <taxon>Actinomycetota</taxon>
        <taxon>Actinomycetes</taxon>
        <taxon>Pseudonocardiales</taxon>
        <taxon>Pseudonocardiaceae</taxon>
        <taxon>Lentzea</taxon>
    </lineage>
</organism>
<evidence type="ECO:0000313" key="3">
    <source>
        <dbReference type="Proteomes" id="UP000316639"/>
    </source>
</evidence>
<feature type="domain" description="Muconolactone isomerase" evidence="1">
    <location>
        <begin position="34"/>
        <end position="103"/>
    </location>
</feature>
<proteinExistence type="predicted"/>
<dbReference type="OrthoDB" id="3827174at2"/>
<evidence type="ECO:0000313" key="2">
    <source>
        <dbReference type="EMBL" id="TWP54228.1"/>
    </source>
</evidence>
<dbReference type="Proteomes" id="UP000316639">
    <property type="component" value="Unassembled WGS sequence"/>
</dbReference>
<comment type="caution">
    <text evidence="2">The sequence shown here is derived from an EMBL/GenBank/DDBJ whole genome shotgun (WGS) entry which is preliminary data.</text>
</comment>
<dbReference type="Gene3D" id="3.30.70.1060">
    <property type="entry name" value="Dimeric alpha+beta barrel"/>
    <property type="match status" value="1"/>
</dbReference>
<sequence>MQVLFPLPAFPDFVRYLERVKFLVLWRMELTLLSRGMAAAVARMPEYAEPLERDGRVVARYHLVGQHGGAWIYDVSSNEELDRLLGMSPVYNLARYEVHALAEMNPPDPGLTE</sequence>
<dbReference type="Pfam" id="PF02426">
    <property type="entry name" value="MIase"/>
    <property type="match status" value="1"/>
</dbReference>
<protein>
    <recommendedName>
        <fullName evidence="1">Muconolactone isomerase domain-containing protein</fullName>
    </recommendedName>
</protein>
<dbReference type="InterPro" id="IPR011008">
    <property type="entry name" value="Dimeric_a/b-barrel"/>
</dbReference>
<keyword evidence="3" id="KW-1185">Reference proteome</keyword>
<dbReference type="SUPFAM" id="SSF54909">
    <property type="entry name" value="Dimeric alpha+beta barrel"/>
    <property type="match status" value="1"/>
</dbReference>